<keyword evidence="1" id="KW-0472">Membrane</keyword>
<comment type="caution">
    <text evidence="3">The sequence shown here is derived from an EMBL/GenBank/DDBJ whole genome shotgun (WGS) entry which is preliminary data.</text>
</comment>
<dbReference type="InterPro" id="IPR021514">
    <property type="entry name" value="DUF3176"/>
</dbReference>
<gene>
    <name evidence="3" type="ORF">LTR09_012316</name>
</gene>
<sequence length="511" mass="55874">MILALGCGIAAISLALAIDGKPLDYWKINGYVVQPAVLLSVVATIANALLVFAFTKGATIAWWHSAMRGATLKELHSSYAYGSGLTAIFSSVAAFNTVALAAVFMPVLLMDGPLLQRAVGVVQTVDITRTNSTIPLSPSPFIEGSTGILTDHNPVPSLYHPLFAKVLQQYTNRDPVLLPGICDGICEQEDYYNQSNYQYNSTGGGTERKNSTYDGPLPVQTMFNVNVGFNSIFMNTNQSFYGYQYGIDLNTTYKSTSGINGTLSHHHCRLYEAIVKYPLLLQNDTVTLAPMPLSTNRTVERVWRIFETQGQGNFPSTLGGIWLAVLSSFNTSAQLYPVAGWYGLIPTNPISSQYLRAESADDLSTYNITFEDPMDDMIFMSNELAFRTAYTTTSTAPGGVNMGIGNLRFNLSSTQPYVSVAPRNPPGLLHRSLPTDRITSSALDLVAKLDRYSQNPPPEVSRYEQDAKDCVQHPPRLACWRIRRHGSRLPGHCTYILGLVATGSVGQHEPA</sequence>
<feature type="transmembrane region" description="Helical" evidence="1">
    <location>
        <begin position="41"/>
        <end position="63"/>
    </location>
</feature>
<feature type="chain" id="PRO_5042553929" evidence="2">
    <location>
        <begin position="18"/>
        <end position="511"/>
    </location>
</feature>
<dbReference type="Pfam" id="PF11374">
    <property type="entry name" value="DUF3176"/>
    <property type="match status" value="1"/>
</dbReference>
<evidence type="ECO:0000256" key="2">
    <source>
        <dbReference type="SAM" id="SignalP"/>
    </source>
</evidence>
<dbReference type="AlphaFoldDB" id="A0AAJ0DAA1"/>
<feature type="signal peptide" evidence="2">
    <location>
        <begin position="1"/>
        <end position="17"/>
    </location>
</feature>
<dbReference type="Proteomes" id="UP001271007">
    <property type="component" value="Unassembled WGS sequence"/>
</dbReference>
<evidence type="ECO:0000313" key="3">
    <source>
        <dbReference type="EMBL" id="KAK3046194.1"/>
    </source>
</evidence>
<keyword evidence="1" id="KW-0812">Transmembrane</keyword>
<feature type="transmembrane region" description="Helical" evidence="1">
    <location>
        <begin position="84"/>
        <end position="109"/>
    </location>
</feature>
<keyword evidence="2" id="KW-0732">Signal</keyword>
<keyword evidence="4" id="KW-1185">Reference proteome</keyword>
<organism evidence="3 4">
    <name type="scientific">Extremus antarcticus</name>
    <dbReference type="NCBI Taxonomy" id="702011"/>
    <lineage>
        <taxon>Eukaryota</taxon>
        <taxon>Fungi</taxon>
        <taxon>Dikarya</taxon>
        <taxon>Ascomycota</taxon>
        <taxon>Pezizomycotina</taxon>
        <taxon>Dothideomycetes</taxon>
        <taxon>Dothideomycetidae</taxon>
        <taxon>Mycosphaerellales</taxon>
        <taxon>Extremaceae</taxon>
        <taxon>Extremus</taxon>
    </lineage>
</organism>
<reference evidence="3" key="1">
    <citation type="submission" date="2023-04" db="EMBL/GenBank/DDBJ databases">
        <title>Black Yeasts Isolated from many extreme environments.</title>
        <authorList>
            <person name="Coleine C."/>
            <person name="Stajich J.E."/>
            <person name="Selbmann L."/>
        </authorList>
    </citation>
    <scope>NUCLEOTIDE SEQUENCE</scope>
    <source>
        <strain evidence="3">CCFEE 5312</strain>
    </source>
</reference>
<keyword evidence="1" id="KW-1133">Transmembrane helix</keyword>
<dbReference type="EMBL" id="JAWDJX010000109">
    <property type="protein sequence ID" value="KAK3046194.1"/>
    <property type="molecule type" value="Genomic_DNA"/>
</dbReference>
<evidence type="ECO:0000256" key="1">
    <source>
        <dbReference type="SAM" id="Phobius"/>
    </source>
</evidence>
<proteinExistence type="predicted"/>
<name>A0AAJ0DAA1_9PEZI</name>
<dbReference type="PANTHER" id="PTHR37576">
    <property type="entry name" value="DEFECT AT LOW TEMPERATURE PROTEIN 1"/>
    <property type="match status" value="1"/>
</dbReference>
<accession>A0AAJ0DAA1</accession>
<protein>
    <submittedName>
        <fullName evidence="3">Uncharacterized protein</fullName>
    </submittedName>
</protein>
<dbReference type="PANTHER" id="PTHR37576:SF2">
    <property type="entry name" value="DEFECT AT LOW TEMPERATURE PROTEIN 1"/>
    <property type="match status" value="1"/>
</dbReference>
<evidence type="ECO:0000313" key="4">
    <source>
        <dbReference type="Proteomes" id="UP001271007"/>
    </source>
</evidence>